<dbReference type="InterPro" id="IPR032790">
    <property type="entry name" value="GDE_C"/>
</dbReference>
<dbReference type="GO" id="GO:0005980">
    <property type="term" value="P:glycogen catabolic process"/>
    <property type="evidence" value="ECO:0007669"/>
    <property type="project" value="InterPro"/>
</dbReference>
<comment type="function">
    <text evidence="3">Multifunctional enzyme acting as 1,4-alpha-D-glucan:1,4-alpha-D-glucan 4-alpha-D-glycosyltransferase and amylo-1,6-glucosidase in glycogen degradation.</text>
</comment>
<dbReference type="SUPFAM" id="SSF48208">
    <property type="entry name" value="Six-hairpin glycosidases"/>
    <property type="match status" value="1"/>
</dbReference>
<name>E0VNL2_PEDHC</name>
<evidence type="ECO:0000256" key="4">
    <source>
        <dbReference type="ARBA" id="ARBA00004496"/>
    </source>
</evidence>
<dbReference type="PANTHER" id="PTHR10569">
    <property type="entry name" value="GLYCOGEN DEBRANCHING ENZYME"/>
    <property type="match status" value="1"/>
</dbReference>
<sequence>MSSEKFLNPVETKILPIIGNFPKEKEENQFLTKVIVLNNQQYLDSTLNYLEKGWTLEFHIGSSLFGKEIKLFTNYPKPDTDFNRNNYQELEWGKSHKNECKNDFSRENALTSSLFLSRAGSFHYYFNDSLRNETIGSGYFIVNPILAFSNNDILPLNSIAVQTVLAKSLGKFENWKNVLKVSKESGYNMVHFTPIQELGGSNSSYCIKDQLNLNPAFNSDNCCPNYEDVMKLTSEMRKEWRILSISDVVLNHTANETPWLQVHPECTYNAITAPYLIPAAILDGHLHVLTKEISSGKHEEIGIPSEIYTHDHLEAVKNYLTKNLIPQLRLHEFYTADVTKLSDEFLEKAKAQIPTLETCSRTELKLINNFNGRNKATVNLDLALKIFNIIRNDTTDEETRLAENVNDFKKRILDLNSEIKNEIGIHLSSAIENCIANMRYFRIQEDGPKIKSVSEENPLVPRYFTGKFENYDSVENEVLKNGQYVMAHNGWVMNSDPLKNFAESDSNVYLRRELIAWGDSVKLRYGKSYQDCPFLWNHMEKYVEKTAEIFDGIRLDNCHSTPLHVAEYLLDCARKINPDLYVVAELFTNSDVTDNIFANRLGITSMIRESLNAYDSFELGRLIHRFGGKPVGSFHERKKSTLLPSVSHALFYDVTHDNPSLISKRSVFDSLSTSALVSMACCGIGSTRGFDELVPHHINVVSEKRLYPSWSDDSATNTSSVNLSTGFISVRKALNKIHGELSENGFDQVFVDQMNDDVIAVTRHNPITHESIILVSYTAFHHDNPTRAVKNLKIEGELIEIILEAKILREDDDSATEFKPNDEYINGLSNYHVLMDQNLKIPESKMIKLVENDFKICEIEFENYVPGSIIVFRVSPREDIRPLLQGLDEKIKSFINFEFDSEIFSAVSKLNLIDLNHALYRCTEEDLEDGTGSYFIPGYGQLVYCGLQGFESVLREVVMKNDLGHPLCNNLRQGDWMLDYVIGRLKTCKATVELALILEKIFENVRQIPKYLVPSYFELIVTSICYLLKSRAAYQMSEFVKNGSTFIRFLALGSVQCVGVVDSSSLPPFSANMVASDDGKRKITMSAGLPHFSTGYMRSWGRDTFISLRGLLLLTGRFEDAKYHILGYASCLRHGLIPNLLDQGVNARYNCRDAVWWWLHSIISYIDLVPDGHEILKEMVSRIFPNDDSPPLGPGLVNQPLFDIMQEALNVHFKKLSFRERNAGPGIDAHMTDEGFNNEIGIDTNTGFVYGGNEFNCGTWMDKMGSDSKTGNRGKPATPRNGSAVELVGLCKAVVTRLHSLNEKGIYPYSGVEKLNGKGEVEKWSFKDWERKILENFEKMFWIPEKISQTETKPELIHRRQIYKDSVGASPPWSDYQLRPNFLIALTVAPEMVDPKNAWAAIKKVENILLGPLGIKTLDPADWNYNGFYNNDDHSDNIKTAQGFNYHQGPEWLWPVGYFLRAKIYFSRQFGREECLKSISEVKTYLGNHYQEICESHWRGLPELTNADGQYCQNSCRVQAWSMACILEVLHDIYLIEKEYEKK</sequence>
<dbReference type="EC" id="2.4.1.25" evidence="5"/>
<dbReference type="FunFam" id="3.20.20.80:FF:000070">
    <property type="entry name" value="GDB1p Glycogen debranching enzyme"/>
    <property type="match status" value="1"/>
</dbReference>
<evidence type="ECO:0000256" key="16">
    <source>
        <dbReference type="ARBA" id="ARBA00031477"/>
    </source>
</evidence>
<dbReference type="KEGG" id="phu:Phum_PHUM336820"/>
<evidence type="ECO:0000256" key="2">
    <source>
        <dbReference type="ARBA" id="ARBA00000927"/>
    </source>
</evidence>
<dbReference type="EMBL" id="DS235340">
    <property type="protein sequence ID" value="EEB14968.1"/>
    <property type="molecule type" value="Genomic_DNA"/>
</dbReference>
<dbReference type="RefSeq" id="XP_002427706.1">
    <property type="nucleotide sequence ID" value="XM_002427661.1"/>
</dbReference>
<dbReference type="EMBL" id="AAZO01003917">
    <property type="status" value="NOT_ANNOTATED_CDS"/>
    <property type="molecule type" value="Genomic_DNA"/>
</dbReference>
<dbReference type="InterPro" id="IPR006421">
    <property type="entry name" value="Glycogen_debranch_met"/>
</dbReference>
<dbReference type="InterPro" id="IPR032792">
    <property type="entry name" value="AGL_glucanoTrfase"/>
</dbReference>
<evidence type="ECO:0000256" key="14">
    <source>
        <dbReference type="ARBA" id="ARBA00023295"/>
    </source>
</evidence>
<reference evidence="21" key="2">
    <citation type="submission" date="2007-04" db="EMBL/GenBank/DDBJ databases">
        <title>The genome of the human body louse.</title>
        <authorList>
            <consortium name="The Human Body Louse Genome Consortium"/>
            <person name="Kirkness E."/>
            <person name="Walenz B."/>
            <person name="Hass B."/>
            <person name="Bruggner R."/>
            <person name="Strausberg R."/>
        </authorList>
    </citation>
    <scope>NUCLEOTIDE SEQUENCE</scope>
    <source>
        <strain evidence="21">USDA</strain>
    </source>
</reference>
<dbReference type="InterPro" id="IPR032788">
    <property type="entry name" value="AGL_central"/>
</dbReference>
<dbReference type="InParanoid" id="E0VNL2"/>
<evidence type="ECO:0000256" key="11">
    <source>
        <dbReference type="ARBA" id="ARBA00022801"/>
    </source>
</evidence>
<evidence type="ECO:0000256" key="13">
    <source>
        <dbReference type="ARBA" id="ARBA00023268"/>
    </source>
</evidence>
<evidence type="ECO:0000256" key="10">
    <source>
        <dbReference type="ARBA" id="ARBA00022679"/>
    </source>
</evidence>
<dbReference type="GO" id="GO:0004135">
    <property type="term" value="F:amylo-alpha-1,6-glucosidase activity"/>
    <property type="evidence" value="ECO:0007669"/>
    <property type="project" value="UniProtKB-EC"/>
</dbReference>
<dbReference type="EnsemblMetazoa" id="PHUM336820-RA">
    <property type="protein sequence ID" value="PHUM336820-PA"/>
    <property type="gene ID" value="PHUM336820"/>
</dbReference>
<keyword evidence="23" id="KW-1185">Reference proteome</keyword>
<evidence type="ECO:0000259" key="17">
    <source>
        <dbReference type="Pfam" id="PF06202"/>
    </source>
</evidence>
<dbReference type="HOGENOM" id="CLU_001517_2_0_1"/>
<keyword evidence="14" id="KW-0326">Glycosidase</keyword>
<dbReference type="OMA" id="YEEGHVH"/>
<evidence type="ECO:0000256" key="7">
    <source>
        <dbReference type="ARBA" id="ARBA00020723"/>
    </source>
</evidence>
<evidence type="ECO:0000313" key="23">
    <source>
        <dbReference type="Proteomes" id="UP000009046"/>
    </source>
</evidence>
<feature type="domain" description="Glycogen debranching enzyme C-terminal" evidence="17">
    <location>
        <begin position="1071"/>
        <end position="1528"/>
    </location>
</feature>
<dbReference type="CDD" id="cd11327">
    <property type="entry name" value="AmyAc_Glg_debranch_2"/>
    <property type="match status" value="1"/>
</dbReference>
<dbReference type="FunCoup" id="E0VNL2">
    <property type="interactions" value="1037"/>
</dbReference>
<dbReference type="NCBIfam" id="TIGR01531">
    <property type="entry name" value="glyc_debranch"/>
    <property type="match status" value="1"/>
</dbReference>
<evidence type="ECO:0000256" key="8">
    <source>
        <dbReference type="ARBA" id="ARBA00022490"/>
    </source>
</evidence>
<dbReference type="eggNOG" id="KOG3625">
    <property type="taxonomic scope" value="Eukaryota"/>
</dbReference>
<keyword evidence="8" id="KW-0963">Cytoplasm</keyword>
<proteinExistence type="inferred from homology"/>
<dbReference type="OrthoDB" id="10248904at2759"/>
<dbReference type="FunFam" id="1.50.10.10:FF:000039">
    <property type="entry name" value="Glycogen debranching enzyme Gdb1, putative"/>
    <property type="match status" value="1"/>
</dbReference>
<comment type="similarity">
    <text evidence="15">Belongs to the glycogen debranching enzyme family.</text>
</comment>
<feature type="domain" description="Glycogen debranching enzyme glucanotransferase" evidence="19">
    <location>
        <begin position="153"/>
        <end position="581"/>
    </location>
</feature>
<dbReference type="GeneID" id="8231789"/>
<dbReference type="Pfam" id="PF14702">
    <property type="entry name" value="hGDE_central"/>
    <property type="match status" value="1"/>
</dbReference>
<dbReference type="InterPro" id="IPR029436">
    <property type="entry name" value="AGL_euk_N"/>
</dbReference>
<dbReference type="VEuPathDB" id="VectorBase:PHUM336820"/>
<keyword evidence="10" id="KW-0808">Transferase</keyword>
<keyword evidence="9" id="KW-0328">Glycosyltransferase</keyword>
<comment type="catalytic activity">
    <reaction evidence="2">
        <text>Hydrolysis of (1-&gt;6)-alpha-D-glucosidic branch linkages in glycogen phosphorylase limit dextrin.</text>
        <dbReference type="EC" id="3.2.1.33"/>
    </reaction>
</comment>
<dbReference type="FunFam" id="3.20.20.80:FF:000108">
    <property type="entry name" value="glycogen debranching enzyme"/>
    <property type="match status" value="1"/>
</dbReference>
<evidence type="ECO:0000313" key="21">
    <source>
        <dbReference type="EMBL" id="EEB14968.1"/>
    </source>
</evidence>
<accession>E0VNL2</accession>
<dbReference type="Proteomes" id="UP000009046">
    <property type="component" value="Unassembled WGS sequence"/>
</dbReference>
<evidence type="ECO:0000313" key="22">
    <source>
        <dbReference type="EnsemblMetazoa" id="PHUM336820-PA"/>
    </source>
</evidence>
<comment type="catalytic activity">
    <reaction evidence="1">
        <text>Transfers a segment of a (1-&gt;4)-alpha-D-glucan to a new position in an acceptor, which may be glucose or a (1-&gt;4)-alpha-D-glucan.</text>
        <dbReference type="EC" id="2.4.1.25"/>
    </reaction>
</comment>
<evidence type="ECO:0000259" key="20">
    <source>
        <dbReference type="Pfam" id="PF14702"/>
    </source>
</evidence>
<keyword evidence="11" id="KW-0378">Hydrolase</keyword>
<comment type="subcellular location">
    <subcellularLocation>
        <location evidence="4">Cytoplasm</location>
    </subcellularLocation>
</comment>
<reference evidence="22" key="3">
    <citation type="submission" date="2020-05" db="UniProtKB">
        <authorList>
            <consortium name="EnsemblMetazoa"/>
        </authorList>
    </citation>
    <scope>IDENTIFICATION</scope>
    <source>
        <strain evidence="22">USDA</strain>
    </source>
</reference>
<dbReference type="InterPro" id="IPR010401">
    <property type="entry name" value="AGL/Gdb1"/>
</dbReference>
<evidence type="ECO:0000256" key="6">
    <source>
        <dbReference type="ARBA" id="ARBA00012778"/>
    </source>
</evidence>
<dbReference type="SUPFAM" id="SSF51445">
    <property type="entry name" value="(Trans)glycosidases"/>
    <property type="match status" value="1"/>
</dbReference>
<dbReference type="Gene3D" id="3.20.20.80">
    <property type="entry name" value="Glycosidases"/>
    <property type="match status" value="2"/>
</dbReference>
<dbReference type="GO" id="GO:0005978">
    <property type="term" value="P:glycogen biosynthetic process"/>
    <property type="evidence" value="ECO:0007669"/>
    <property type="project" value="UniProtKB-KW"/>
</dbReference>
<evidence type="ECO:0000256" key="9">
    <source>
        <dbReference type="ARBA" id="ARBA00022676"/>
    </source>
</evidence>
<evidence type="ECO:0000256" key="1">
    <source>
        <dbReference type="ARBA" id="ARBA00000439"/>
    </source>
</evidence>
<gene>
    <name evidence="22" type="primary">8231789</name>
    <name evidence="21" type="ORF">Phum_PHUM336820</name>
</gene>
<dbReference type="PANTHER" id="PTHR10569:SF2">
    <property type="entry name" value="GLYCOGEN DEBRANCHING ENZYME"/>
    <property type="match status" value="1"/>
</dbReference>
<evidence type="ECO:0000256" key="5">
    <source>
        <dbReference type="ARBA" id="ARBA00012560"/>
    </source>
</evidence>
<dbReference type="Pfam" id="PF14699">
    <property type="entry name" value="hGDE_N"/>
    <property type="match status" value="1"/>
</dbReference>
<evidence type="ECO:0000256" key="3">
    <source>
        <dbReference type="ARBA" id="ARBA00003530"/>
    </source>
</evidence>
<dbReference type="STRING" id="121224.E0VNL2"/>
<dbReference type="GO" id="GO:0004134">
    <property type="term" value="F:4-alpha-glucanotransferase activity"/>
    <property type="evidence" value="ECO:0007669"/>
    <property type="project" value="UniProtKB-EC"/>
</dbReference>
<dbReference type="EC" id="3.2.1.33" evidence="6"/>
<dbReference type="CTD" id="8231789"/>
<keyword evidence="12" id="KW-0320">Glycogen biosynthesis</keyword>
<dbReference type="GO" id="GO:0005737">
    <property type="term" value="C:cytoplasm"/>
    <property type="evidence" value="ECO:0007669"/>
    <property type="project" value="UniProtKB-SubCell"/>
</dbReference>
<dbReference type="Pfam" id="PF06202">
    <property type="entry name" value="GDE_C"/>
    <property type="match status" value="1"/>
</dbReference>
<organism>
    <name type="scientific">Pediculus humanus subsp. corporis</name>
    <name type="common">Body louse</name>
    <dbReference type="NCBI Taxonomy" id="121224"/>
    <lineage>
        <taxon>Eukaryota</taxon>
        <taxon>Metazoa</taxon>
        <taxon>Ecdysozoa</taxon>
        <taxon>Arthropoda</taxon>
        <taxon>Hexapoda</taxon>
        <taxon>Insecta</taxon>
        <taxon>Pterygota</taxon>
        <taxon>Neoptera</taxon>
        <taxon>Paraneoptera</taxon>
        <taxon>Psocodea</taxon>
        <taxon>Troctomorpha</taxon>
        <taxon>Phthiraptera</taxon>
        <taxon>Anoplura</taxon>
        <taxon>Pediculidae</taxon>
        <taxon>Pediculus</taxon>
    </lineage>
</organism>
<dbReference type="Pfam" id="PF14701">
    <property type="entry name" value="hDGE_amylase"/>
    <property type="match status" value="1"/>
</dbReference>
<evidence type="ECO:0000259" key="19">
    <source>
        <dbReference type="Pfam" id="PF14701"/>
    </source>
</evidence>
<dbReference type="InterPro" id="IPR008928">
    <property type="entry name" value="6-hairpin_glycosidase_sf"/>
</dbReference>
<feature type="domain" description="Glycogen debranching enzyme central" evidence="20">
    <location>
        <begin position="726"/>
        <end position="985"/>
    </location>
</feature>
<keyword evidence="13" id="KW-0511">Multifunctional enzyme</keyword>
<evidence type="ECO:0000256" key="15">
    <source>
        <dbReference type="ARBA" id="ARBA00025780"/>
    </source>
</evidence>
<feature type="domain" description="Eukaryotic glycogen debranching enzyme N-terminal" evidence="18">
    <location>
        <begin position="56"/>
        <end position="147"/>
    </location>
</feature>
<dbReference type="InterPro" id="IPR017853">
    <property type="entry name" value="GH"/>
</dbReference>
<evidence type="ECO:0000259" key="18">
    <source>
        <dbReference type="Pfam" id="PF14699"/>
    </source>
</evidence>
<reference evidence="21" key="1">
    <citation type="submission" date="2007-04" db="EMBL/GenBank/DDBJ databases">
        <title>Annotation of Pediculus humanus corporis strain USDA.</title>
        <authorList>
            <person name="Kirkness E."/>
            <person name="Hannick L."/>
            <person name="Hass B."/>
            <person name="Bruggner R."/>
            <person name="Lawson D."/>
            <person name="Bidwell S."/>
            <person name="Joardar V."/>
            <person name="Caler E."/>
            <person name="Walenz B."/>
            <person name="Inman J."/>
            <person name="Schobel S."/>
            <person name="Galinsky K."/>
            <person name="Amedeo P."/>
            <person name="Strausberg R."/>
        </authorList>
    </citation>
    <scope>NUCLEOTIDE SEQUENCE</scope>
    <source>
        <strain evidence="21">USDA</strain>
    </source>
</reference>
<evidence type="ECO:0000256" key="12">
    <source>
        <dbReference type="ARBA" id="ARBA00023056"/>
    </source>
</evidence>
<protein>
    <recommendedName>
        <fullName evidence="7">Glycogen debranching enzyme</fullName>
        <ecNumber evidence="5">2.4.1.25</ecNumber>
        <ecNumber evidence="6">3.2.1.33</ecNumber>
    </recommendedName>
    <alternativeName>
        <fullName evidence="16">Glycogen debrancher</fullName>
    </alternativeName>
</protein>